<feature type="transmembrane region" description="Helical" evidence="8">
    <location>
        <begin position="357"/>
        <end position="374"/>
    </location>
</feature>
<accession>A0A9N9WVQ4</accession>
<feature type="chain" id="PRO_5040152574" description="Ionotropic receptor" evidence="9">
    <location>
        <begin position="22"/>
        <end position="668"/>
    </location>
</feature>
<evidence type="ECO:0000256" key="7">
    <source>
        <dbReference type="ARBA" id="ARBA00023180"/>
    </source>
</evidence>
<feature type="signal peptide" evidence="9">
    <location>
        <begin position="1"/>
        <end position="21"/>
    </location>
</feature>
<dbReference type="OrthoDB" id="8195814at2759"/>
<reference evidence="10" key="2">
    <citation type="submission" date="2022-10" db="EMBL/GenBank/DDBJ databases">
        <authorList>
            <consortium name="ENA_rothamsted_submissions"/>
            <consortium name="culmorum"/>
            <person name="King R."/>
        </authorList>
    </citation>
    <scope>NUCLEOTIDE SEQUENCE</scope>
</reference>
<keyword evidence="7" id="KW-0325">Glycoprotein</keyword>
<evidence type="ECO:0000256" key="5">
    <source>
        <dbReference type="ARBA" id="ARBA00023136"/>
    </source>
</evidence>
<protein>
    <recommendedName>
        <fullName evidence="12">Ionotropic receptor</fullName>
    </recommendedName>
</protein>
<gene>
    <name evidence="10" type="ORF">CHIRRI_LOCUS13894</name>
</gene>
<dbReference type="AlphaFoldDB" id="A0A9N9WVQ4"/>
<dbReference type="PANTHER" id="PTHR42643:SF24">
    <property type="entry name" value="IONOTROPIC RECEPTOR 60A"/>
    <property type="match status" value="1"/>
</dbReference>
<evidence type="ECO:0000256" key="4">
    <source>
        <dbReference type="ARBA" id="ARBA00022989"/>
    </source>
</evidence>
<evidence type="ECO:0000256" key="9">
    <source>
        <dbReference type="SAM" id="SignalP"/>
    </source>
</evidence>
<dbReference type="GO" id="GO:0005886">
    <property type="term" value="C:plasma membrane"/>
    <property type="evidence" value="ECO:0007669"/>
    <property type="project" value="UniProtKB-SubCell"/>
</dbReference>
<feature type="transmembrane region" description="Helical" evidence="8">
    <location>
        <begin position="327"/>
        <end position="345"/>
    </location>
</feature>
<evidence type="ECO:0000256" key="8">
    <source>
        <dbReference type="SAM" id="Phobius"/>
    </source>
</evidence>
<keyword evidence="4 8" id="KW-1133">Transmembrane helix</keyword>
<name>A0A9N9WVQ4_9DIPT</name>
<organism evidence="10 11">
    <name type="scientific">Chironomus riparius</name>
    <dbReference type="NCBI Taxonomy" id="315576"/>
    <lineage>
        <taxon>Eukaryota</taxon>
        <taxon>Metazoa</taxon>
        <taxon>Ecdysozoa</taxon>
        <taxon>Arthropoda</taxon>
        <taxon>Hexapoda</taxon>
        <taxon>Insecta</taxon>
        <taxon>Pterygota</taxon>
        <taxon>Neoptera</taxon>
        <taxon>Endopterygota</taxon>
        <taxon>Diptera</taxon>
        <taxon>Nematocera</taxon>
        <taxon>Chironomoidea</taxon>
        <taxon>Chironomidae</taxon>
        <taxon>Chironominae</taxon>
        <taxon>Chironomus</taxon>
    </lineage>
</organism>
<evidence type="ECO:0000256" key="3">
    <source>
        <dbReference type="ARBA" id="ARBA00022692"/>
    </source>
</evidence>
<evidence type="ECO:0000256" key="2">
    <source>
        <dbReference type="ARBA" id="ARBA00022475"/>
    </source>
</evidence>
<evidence type="ECO:0000256" key="1">
    <source>
        <dbReference type="ARBA" id="ARBA00004651"/>
    </source>
</evidence>
<feature type="transmembrane region" description="Helical" evidence="8">
    <location>
        <begin position="574"/>
        <end position="595"/>
    </location>
</feature>
<dbReference type="PANTHER" id="PTHR42643">
    <property type="entry name" value="IONOTROPIC RECEPTOR 20A-RELATED"/>
    <property type="match status" value="1"/>
</dbReference>
<proteinExistence type="predicted"/>
<keyword evidence="3 8" id="KW-0812">Transmembrane</keyword>
<reference evidence="10" key="1">
    <citation type="submission" date="2022-01" db="EMBL/GenBank/DDBJ databases">
        <authorList>
            <person name="King R."/>
        </authorList>
    </citation>
    <scope>NUCLEOTIDE SEQUENCE</scope>
</reference>
<keyword evidence="2" id="KW-1003">Cell membrane</keyword>
<evidence type="ECO:0000256" key="6">
    <source>
        <dbReference type="ARBA" id="ARBA00023170"/>
    </source>
</evidence>
<keyword evidence="9" id="KW-0732">Signal</keyword>
<feature type="transmembrane region" description="Helical" evidence="8">
    <location>
        <begin position="380"/>
        <end position="400"/>
    </location>
</feature>
<dbReference type="Proteomes" id="UP001153620">
    <property type="component" value="Chromosome 4"/>
</dbReference>
<comment type="subcellular location">
    <subcellularLocation>
        <location evidence="1">Cell membrane</location>
        <topology evidence="1">Multi-pass membrane protein</topology>
    </subcellularLocation>
</comment>
<evidence type="ECO:0000313" key="11">
    <source>
        <dbReference type="Proteomes" id="UP001153620"/>
    </source>
</evidence>
<keyword evidence="5 8" id="KW-0472">Membrane</keyword>
<evidence type="ECO:0000313" key="10">
    <source>
        <dbReference type="EMBL" id="CAG9811085.1"/>
    </source>
</evidence>
<dbReference type="EMBL" id="OU895880">
    <property type="protein sequence ID" value="CAG9811085.1"/>
    <property type="molecule type" value="Genomic_DNA"/>
</dbReference>
<dbReference type="InterPro" id="IPR052192">
    <property type="entry name" value="Insect_Ionotropic_Sensory_Rcpt"/>
</dbReference>
<evidence type="ECO:0008006" key="12">
    <source>
        <dbReference type="Google" id="ProtNLM"/>
    </source>
</evidence>
<sequence length="668" mass="78189">MRITQIFILLILTTILSTTETLQIDQNLSNYVCKIIKDLLKSNSSTQDVLIGNIGGKMWSSTINYIAGCVGHKDAVVVSDFKKPLTEKTLRKASIIVLALGWADQVRFKNIYVAQQLKFSLNIQNTVIATVRTHIHSKVWNHKAKVMLIVKNNLNFNQRMQILKMLVMYGFLDSAIIHETKNGAVKFEIFATMKRNIRTLTNPEQSDLVFPDKLRDMNGHMYTILAYNQVPRVIINNNKVSSTIVPFMHAVTKLQNSRHQLYIIKDLREFRKLWMDRSFDFSLSYGVFMDSSEPKLQTYEENGYCALVPLPPKTTFFQSIIIEPFDGLTWLFFFLTIACSVAVWWMFRGRGAVDSPWLLGYGMFVMFIGQGVDFSRKNRLVLDILLELIIVMVWILCNAYEGVISSFMIQPIHEQRLQTFDDLVASDHVFMSDNTFASLISGSDSFKLLNSRLDTSVLEKSMHLSLELVRQHWVFFITCDQAEIILDKKLMQINQTVSELYYLLPEKFLPFLIDLEASYLNPFLERFQYYMDISFQAGLPYIWKVFYSKINPYKKIYSFTDEFEYLKLEDFTQVFTILISGYVLSFGLILIEIFFHDILKKLELACLARKLRNRVHQMAYKKRKQPKHPKYQRGALYYIIHRRKRVKRLKPKKLKIRRIYVQPRFSMD</sequence>
<keyword evidence="6" id="KW-0675">Receptor</keyword>
<keyword evidence="11" id="KW-1185">Reference proteome</keyword>